<comment type="cofactor">
    <cofactor evidence="4">
        <name>Mg(2+)</name>
        <dbReference type="ChEBI" id="CHEBI:18420"/>
    </cofactor>
    <text evidence="4">Divalent metal ions. Mg(2+) is the most effective.</text>
</comment>
<comment type="similarity">
    <text evidence="1">Belongs to the HAD-like hydrolase superfamily. NagD family.</text>
</comment>
<dbReference type="PANTHER" id="PTHR19288:SF46">
    <property type="entry name" value="HALOACID DEHALOGENASE-LIKE HYDROLASE DOMAIN-CONTAINING PROTEIN 2"/>
    <property type="match status" value="1"/>
</dbReference>
<evidence type="ECO:0000256" key="2">
    <source>
        <dbReference type="PIRSR" id="PIRSR000915-1"/>
    </source>
</evidence>
<dbReference type="InterPro" id="IPR006357">
    <property type="entry name" value="HAD-SF_hydro_IIA"/>
</dbReference>
<name>A0A398CN45_9BACL</name>
<dbReference type="AlphaFoldDB" id="A0A398CN45"/>
<feature type="binding site" evidence="4">
    <location>
        <position position="223"/>
    </location>
    <ligand>
        <name>Mg(2+)</name>
        <dbReference type="ChEBI" id="CHEBI:18420"/>
    </ligand>
</feature>
<feature type="binding site" evidence="3">
    <location>
        <position position="198"/>
    </location>
    <ligand>
        <name>substrate</name>
    </ligand>
</feature>
<evidence type="ECO:0000313" key="5">
    <source>
        <dbReference type="EMBL" id="RIE04776.1"/>
    </source>
</evidence>
<feature type="binding site" evidence="4">
    <location>
        <position position="15"/>
    </location>
    <ligand>
        <name>Mg(2+)</name>
        <dbReference type="ChEBI" id="CHEBI:18420"/>
    </ligand>
</feature>
<dbReference type="Pfam" id="PF13242">
    <property type="entry name" value="Hydrolase_like"/>
    <property type="match status" value="1"/>
</dbReference>
<reference evidence="5 6" key="1">
    <citation type="submission" date="2018-09" db="EMBL/GenBank/DDBJ databases">
        <title>Cohnella cavernae sp. nov., isolated from a karst cave.</title>
        <authorList>
            <person name="Zhu H."/>
        </authorList>
    </citation>
    <scope>NUCLEOTIDE SEQUENCE [LARGE SCALE GENOMIC DNA]</scope>
    <source>
        <strain evidence="5 6">K2E09-144</strain>
    </source>
</reference>
<keyword evidence="1 4" id="KW-0460">Magnesium</keyword>
<evidence type="ECO:0000313" key="6">
    <source>
        <dbReference type="Proteomes" id="UP000266340"/>
    </source>
</evidence>
<feature type="active site" description="Proton donor" evidence="2">
    <location>
        <position position="17"/>
    </location>
</feature>
<feature type="binding site" evidence="4">
    <location>
        <position position="17"/>
    </location>
    <ligand>
        <name>Mg(2+)</name>
        <dbReference type="ChEBI" id="CHEBI:18420"/>
    </ligand>
</feature>
<dbReference type="EMBL" id="QXJM01000023">
    <property type="protein sequence ID" value="RIE04776.1"/>
    <property type="molecule type" value="Genomic_DNA"/>
</dbReference>
<evidence type="ECO:0000256" key="3">
    <source>
        <dbReference type="PIRSR" id="PIRSR000915-2"/>
    </source>
</evidence>
<keyword evidence="6" id="KW-1185">Reference proteome</keyword>
<dbReference type="GO" id="GO:0005737">
    <property type="term" value="C:cytoplasm"/>
    <property type="evidence" value="ECO:0007669"/>
    <property type="project" value="TreeGrafter"/>
</dbReference>
<evidence type="ECO:0000256" key="1">
    <source>
        <dbReference type="PIRNR" id="PIRNR000915"/>
    </source>
</evidence>
<dbReference type="PIRSF" id="PIRSF000915">
    <property type="entry name" value="PGP-type_phosphatase"/>
    <property type="match status" value="1"/>
</dbReference>
<accession>A0A398CN45</accession>
<dbReference type="Pfam" id="PF13344">
    <property type="entry name" value="Hydrolase_6"/>
    <property type="match status" value="1"/>
</dbReference>
<comment type="function">
    <text evidence="1">Catalyzes the dephosphorylation of 2-6 carbon acid sugars in vitro.</text>
</comment>
<comment type="caution">
    <text evidence="5">The sequence shown here is derived from an EMBL/GenBank/DDBJ whole genome shotgun (WGS) entry which is preliminary data.</text>
</comment>
<dbReference type="SUPFAM" id="SSF56784">
    <property type="entry name" value="HAD-like"/>
    <property type="match status" value="1"/>
</dbReference>
<dbReference type="GO" id="GO:0046872">
    <property type="term" value="F:metal ion binding"/>
    <property type="evidence" value="ECO:0007669"/>
    <property type="project" value="UniProtKB-KW"/>
</dbReference>
<dbReference type="RefSeq" id="WP_119147976.1">
    <property type="nucleotide sequence ID" value="NZ_JBHSOV010000005.1"/>
</dbReference>
<dbReference type="InterPro" id="IPR036412">
    <property type="entry name" value="HAD-like_sf"/>
</dbReference>
<dbReference type="Gene3D" id="3.40.50.1000">
    <property type="entry name" value="HAD superfamily/HAD-like"/>
    <property type="match status" value="2"/>
</dbReference>
<dbReference type="NCBIfam" id="TIGR01460">
    <property type="entry name" value="HAD-SF-IIA"/>
    <property type="match status" value="1"/>
</dbReference>
<dbReference type="Proteomes" id="UP000266340">
    <property type="component" value="Unassembled WGS sequence"/>
</dbReference>
<dbReference type="GO" id="GO:0016791">
    <property type="term" value="F:phosphatase activity"/>
    <property type="evidence" value="ECO:0007669"/>
    <property type="project" value="TreeGrafter"/>
</dbReference>
<protein>
    <recommendedName>
        <fullName evidence="1">Acid sugar phosphatase</fullName>
        <ecNumber evidence="1">3.1.3.-</ecNumber>
    </recommendedName>
</protein>
<dbReference type="OrthoDB" id="9810449at2"/>
<keyword evidence="5" id="KW-0378">Hydrolase</keyword>
<dbReference type="EC" id="3.1.3.-" evidence="1"/>
<keyword evidence="1 4" id="KW-0479">Metal-binding</keyword>
<proteinExistence type="inferred from homology"/>
<feature type="active site" description="Nucleophile" evidence="2">
    <location>
        <position position="15"/>
    </location>
</feature>
<evidence type="ECO:0000256" key="4">
    <source>
        <dbReference type="PIRSR" id="PIRSR000915-3"/>
    </source>
</evidence>
<dbReference type="InterPro" id="IPR023214">
    <property type="entry name" value="HAD_sf"/>
</dbReference>
<gene>
    <name evidence="5" type="ORF">D3H35_04680</name>
</gene>
<sequence length="288" mass="30537">MIDGLRKLPEALLFDLDGTLYRGDERVPGADRLVRALEERGVRCWFVTNNSSRTPEEVALHLEAMGIPATPDQVVTSATAAADYVRRTYPEAGVYVIGERGLKMAMAEAVAFVANESGEAAGAEAPDRKVDIVVQGIDREFTYERMTTAVRHILNGAAYIQTNPDRLLPVSGGFLPGAGSLGAAIEAATGVKPIVIGKPSPIIMDYALRLAGAAAERAWVIGDNPHTDLAAARDSGCPSILVLTGLCSRDDWRSRCEAADVTPDAVCAGPDELAELLLPLLDGADQAL</sequence>
<dbReference type="PANTHER" id="PTHR19288">
    <property type="entry name" value="4-NITROPHENYLPHOSPHATASE-RELATED"/>
    <property type="match status" value="1"/>
</dbReference>
<organism evidence="5 6">
    <name type="scientific">Cohnella faecalis</name>
    <dbReference type="NCBI Taxonomy" id="2315694"/>
    <lineage>
        <taxon>Bacteria</taxon>
        <taxon>Bacillati</taxon>
        <taxon>Bacillota</taxon>
        <taxon>Bacilli</taxon>
        <taxon>Bacillales</taxon>
        <taxon>Paenibacillaceae</taxon>
        <taxon>Cohnella</taxon>
    </lineage>
</organism>